<evidence type="ECO:0000259" key="1">
    <source>
        <dbReference type="Pfam" id="PF22422"/>
    </source>
</evidence>
<protein>
    <submittedName>
        <fullName evidence="2">Glucosidase</fullName>
    </submittedName>
</protein>
<evidence type="ECO:0000313" key="3">
    <source>
        <dbReference type="Proteomes" id="UP001317532"/>
    </source>
</evidence>
<dbReference type="InterPro" id="IPR012341">
    <property type="entry name" value="6hp_glycosidase-like_sf"/>
</dbReference>
<dbReference type="SUPFAM" id="SSF48208">
    <property type="entry name" value="Six-hairpin glycosidases"/>
    <property type="match status" value="1"/>
</dbReference>
<accession>A0AAN2C8C2</accession>
<dbReference type="InterPro" id="IPR008928">
    <property type="entry name" value="6-hairpin_glycosidase_sf"/>
</dbReference>
<sequence length="899" mass="103230">MERNPERDRIEVAIRKDQRWIRWGPYLSDRQWGTVREDYSADGDAWSYFPFEMARLRAYRWGEDGILGICDNHQRLCIAPAFWNERDEIIKERLYGLGGHEGNHAEDVKEYWWHLDAVPSHAYLKALYRYPHAAFPYAQLREENARRGRAGREFELIDTGVFNGDAYFDITVEYAKRAPDDILVRYTATNRGAVAAPLQLIPQLWFRNEWSWRAGTPRPSVRDASPDASVLAVEHATLGKRWIFTDGGAAEILFTENDTDFERAFGVASPSPFVKSGIDRAVRTNDRTGINPARTGSKAALVYRWTIEPGATHTVRLRMSDDPRAGGIDGRFDATFDEREREADAFYADLAAKLDPEAALIQRRAFAGLIWTKQFYNYVVRDWLDGDPSTPTPPAQRKHGRNANWRHLYNDDVLSMPDGWEYPWYASWDLAFHVIPFGLIDPKFAKDQLVRLTREWYMHPNGQLPAYEWAFDDVNPPVHAWAALRLYKIEAKRSGGAGDYRFLERVFQKLLMNFTWWVNRKDVAGKNVFQGGFLGLDNIGAFDRSARLPEGATLAQSDGTSWMGVYALNMLAIAVELAKTEEIYEDVAEKFFEHFLIIADAMNSQRDDDRGLWDPEDEFYYDQLFLPDGERIAVQVRSIVGILPIFAVEPIPAGALEQLPRLKARVEWVLSNRPELAENVARMDIGGMRERRLMAIVNPDRLRRILRRVFDENEFLSPHGIRMLSRYHRDHPYVLRVGGTEFRCDYEPAESTSGLFGGNSNWRGPVWMPLNYLLIEALQKFHYYLGDAYTVEFPTGSGVMMTLWEISLELQRRLVAIFRRGADGRRPFNGDNATLQSDPHWRDQISFHEYFHAETGEGLGASHQTGWTALVAKMIQQLGDYGGPFHPQVAADFEVLAET</sequence>
<dbReference type="PANTHER" id="PTHR10412">
    <property type="entry name" value="MANNOSYL-OLIGOSACCHARIDE GLUCOSIDASE"/>
    <property type="match status" value="1"/>
</dbReference>
<dbReference type="KEGG" id="vab:WPS_04650"/>
<dbReference type="EMBL" id="AP025523">
    <property type="protein sequence ID" value="BDE05189.1"/>
    <property type="molecule type" value="Genomic_DNA"/>
</dbReference>
<feature type="domain" description="Mannosylglycerate hydrolase MGH1-like glycoside hydrolase" evidence="1">
    <location>
        <begin position="422"/>
        <end position="649"/>
    </location>
</feature>
<dbReference type="AlphaFoldDB" id="A0AAN2C8C2"/>
<dbReference type="GO" id="GO:0009311">
    <property type="term" value="P:oligosaccharide metabolic process"/>
    <property type="evidence" value="ECO:0007669"/>
    <property type="project" value="InterPro"/>
</dbReference>
<dbReference type="PANTHER" id="PTHR10412:SF10">
    <property type="entry name" value="GLYCOSYL HYDROLASE FAMILY 63 C-TERMINAL DOMAIN-CONTAINING PROTEIN"/>
    <property type="match status" value="1"/>
</dbReference>
<name>A0AAN2C8C2_UNVUL</name>
<dbReference type="RefSeq" id="WP_317996251.1">
    <property type="nucleotide sequence ID" value="NZ_AP025523.1"/>
</dbReference>
<organism evidence="2 3">
    <name type="scientific">Vulcanimicrobium alpinum</name>
    <dbReference type="NCBI Taxonomy" id="3016050"/>
    <lineage>
        <taxon>Bacteria</taxon>
        <taxon>Bacillati</taxon>
        <taxon>Vulcanimicrobiota</taxon>
        <taxon>Vulcanimicrobiia</taxon>
        <taxon>Vulcanimicrobiales</taxon>
        <taxon>Vulcanimicrobiaceae</taxon>
        <taxon>Vulcanimicrobium</taxon>
    </lineage>
</organism>
<dbReference type="Gene3D" id="1.50.10.10">
    <property type="match status" value="1"/>
</dbReference>
<proteinExistence type="predicted"/>
<evidence type="ECO:0000313" key="2">
    <source>
        <dbReference type="EMBL" id="BDE05189.1"/>
    </source>
</evidence>
<dbReference type="GO" id="GO:0004573">
    <property type="term" value="F:Glc3Man9GlcNAc2 oligosaccharide glucosidase activity"/>
    <property type="evidence" value="ECO:0007669"/>
    <property type="project" value="InterPro"/>
</dbReference>
<keyword evidence="3" id="KW-1185">Reference proteome</keyword>
<reference evidence="2 3" key="1">
    <citation type="journal article" date="2022" name="ISME Commun">
        <title>Vulcanimicrobium alpinus gen. nov. sp. nov., the first cultivated representative of the candidate phylum 'Eremiobacterota', is a metabolically versatile aerobic anoxygenic phototroph.</title>
        <authorList>
            <person name="Yabe S."/>
            <person name="Muto K."/>
            <person name="Abe K."/>
            <person name="Yokota A."/>
            <person name="Staudigel H."/>
            <person name="Tebo B.M."/>
        </authorList>
    </citation>
    <scope>NUCLEOTIDE SEQUENCE [LARGE SCALE GENOMIC DNA]</scope>
    <source>
        <strain evidence="2 3">WC8-2</strain>
    </source>
</reference>
<feature type="domain" description="Mannosylglycerate hydrolase MGH1-like glycoside hydrolase" evidence="1">
    <location>
        <begin position="697"/>
        <end position="865"/>
    </location>
</feature>
<dbReference type="InterPro" id="IPR004888">
    <property type="entry name" value="Glycoside_hydrolase_63"/>
</dbReference>
<dbReference type="InterPro" id="IPR054491">
    <property type="entry name" value="MGH1-like_GH"/>
</dbReference>
<gene>
    <name evidence="2" type="ORF">WPS_04650</name>
</gene>
<dbReference type="Pfam" id="PF22422">
    <property type="entry name" value="MGH1-like_GH"/>
    <property type="match status" value="2"/>
</dbReference>
<dbReference type="Proteomes" id="UP001317532">
    <property type="component" value="Chromosome"/>
</dbReference>